<gene>
    <name evidence="2" type="ORF">TRIADDRAFT_60773</name>
</gene>
<evidence type="ECO:0000313" key="2">
    <source>
        <dbReference type="EMBL" id="EDV20776.1"/>
    </source>
</evidence>
<dbReference type="InParanoid" id="B3S8X1"/>
<feature type="compositionally biased region" description="Basic and acidic residues" evidence="1">
    <location>
        <begin position="171"/>
        <end position="184"/>
    </location>
</feature>
<protein>
    <submittedName>
        <fullName evidence="2">Uncharacterized protein</fullName>
    </submittedName>
</protein>
<feature type="compositionally biased region" description="Basic and acidic residues" evidence="1">
    <location>
        <begin position="152"/>
        <end position="164"/>
    </location>
</feature>
<name>B3S8X1_TRIAD</name>
<keyword evidence="3" id="KW-1185">Reference proteome</keyword>
<dbReference type="KEGG" id="tad:TRIADDRAFT_60773"/>
<dbReference type="OMA" id="CPTHTEQ"/>
<dbReference type="FunCoup" id="B3S8X1">
    <property type="interactions" value="805"/>
</dbReference>
<feature type="region of interest" description="Disordered" evidence="1">
    <location>
        <begin position="146"/>
        <end position="206"/>
    </location>
</feature>
<accession>B3S8X1</accession>
<dbReference type="CTD" id="6757999"/>
<dbReference type="HOGENOM" id="CLU_061714_0_0_1"/>
<evidence type="ECO:0000313" key="3">
    <source>
        <dbReference type="Proteomes" id="UP000009022"/>
    </source>
</evidence>
<reference evidence="2 3" key="1">
    <citation type="journal article" date="2008" name="Nature">
        <title>The Trichoplax genome and the nature of placozoans.</title>
        <authorList>
            <person name="Srivastava M."/>
            <person name="Begovic E."/>
            <person name="Chapman J."/>
            <person name="Putnam N.H."/>
            <person name="Hellsten U."/>
            <person name="Kawashima T."/>
            <person name="Kuo A."/>
            <person name="Mitros T."/>
            <person name="Salamov A."/>
            <person name="Carpenter M.L."/>
            <person name="Signorovitch A.Y."/>
            <person name="Moreno M.A."/>
            <person name="Kamm K."/>
            <person name="Grimwood J."/>
            <person name="Schmutz J."/>
            <person name="Shapiro H."/>
            <person name="Grigoriev I.V."/>
            <person name="Buss L.W."/>
            <person name="Schierwater B."/>
            <person name="Dellaporta S.L."/>
            <person name="Rokhsar D.S."/>
        </authorList>
    </citation>
    <scope>NUCLEOTIDE SEQUENCE [LARGE SCALE GENOMIC DNA]</scope>
    <source>
        <strain evidence="2 3">Grell-BS-1999</strain>
    </source>
</reference>
<dbReference type="PhylomeDB" id="B3S8X1"/>
<dbReference type="eggNOG" id="KOG1297">
    <property type="taxonomic scope" value="Eukaryota"/>
</dbReference>
<dbReference type="STRING" id="10228.B3S8X1"/>
<organism evidence="2 3">
    <name type="scientific">Trichoplax adhaerens</name>
    <name type="common">Trichoplax reptans</name>
    <dbReference type="NCBI Taxonomy" id="10228"/>
    <lineage>
        <taxon>Eukaryota</taxon>
        <taxon>Metazoa</taxon>
        <taxon>Placozoa</taxon>
        <taxon>Uniplacotomia</taxon>
        <taxon>Trichoplacea</taxon>
        <taxon>Trichoplacidae</taxon>
        <taxon>Trichoplax</taxon>
    </lineage>
</organism>
<dbReference type="PANTHER" id="PTHR11567">
    <property type="entry name" value="ACID PHOSPHATASE-RELATED"/>
    <property type="match status" value="1"/>
</dbReference>
<dbReference type="InterPro" id="IPR019129">
    <property type="entry name" value="Folate-sensitive_fs_Fra10Ac1"/>
</dbReference>
<sequence>MVNNYIKYYGGSIKDFQRSRANDKNDYDILREQHRFVWEDDDDNDNNWDKRLAKKYYDRLYKEYCVADLSKYKENKIALRWRIEREVIGGKGQFLCGNLKCGASDNLRSWEVNFGYVERGEKKNALVKLRLCPKCSDKLNYHHRQRLAKSKVKADNSRTMKKDSNVPSRATPEKELDVAPKETGPESSSKPDNVWSRPVNVDSKTREDEIEDYFEDMLL</sequence>
<dbReference type="OrthoDB" id="197967at2759"/>
<dbReference type="RefSeq" id="XP_002116717.1">
    <property type="nucleotide sequence ID" value="XM_002116681.1"/>
</dbReference>
<dbReference type="InterPro" id="IPR050645">
    <property type="entry name" value="Histidine_acid_phosphatase"/>
</dbReference>
<dbReference type="PANTHER" id="PTHR11567:SF25">
    <property type="entry name" value="PROTEIN FRA10AC1"/>
    <property type="match status" value="1"/>
</dbReference>
<dbReference type="EMBL" id="DS985257">
    <property type="protein sequence ID" value="EDV20776.1"/>
    <property type="molecule type" value="Genomic_DNA"/>
</dbReference>
<dbReference type="Pfam" id="PF09725">
    <property type="entry name" value="Fra10Ac1"/>
    <property type="match status" value="1"/>
</dbReference>
<dbReference type="GO" id="GO:0016791">
    <property type="term" value="F:phosphatase activity"/>
    <property type="evidence" value="ECO:0000318"/>
    <property type="project" value="GO_Central"/>
</dbReference>
<evidence type="ECO:0000256" key="1">
    <source>
        <dbReference type="SAM" id="MobiDB-lite"/>
    </source>
</evidence>
<dbReference type="GeneID" id="6757999"/>
<dbReference type="Proteomes" id="UP000009022">
    <property type="component" value="Unassembled WGS sequence"/>
</dbReference>
<proteinExistence type="predicted"/>
<dbReference type="AlphaFoldDB" id="B3S8X1"/>